<evidence type="ECO:0000256" key="8">
    <source>
        <dbReference type="RuleBase" id="RU361156"/>
    </source>
</evidence>
<keyword evidence="7" id="KW-0325">Glycoprotein</keyword>
<comment type="similarity">
    <text evidence="1 8">Belongs to the peptidase S10 family.</text>
</comment>
<dbReference type="PRINTS" id="PR00724">
    <property type="entry name" value="CRBOXYPTASEC"/>
</dbReference>
<keyword evidence="5 8" id="KW-0378">Hydrolase</keyword>
<dbReference type="FunFam" id="3.40.50.11320:FF:000002">
    <property type="entry name" value="Carboxypeptidase"/>
    <property type="match status" value="1"/>
</dbReference>
<dbReference type="GO" id="GO:0005773">
    <property type="term" value="C:vacuole"/>
    <property type="evidence" value="ECO:0007669"/>
    <property type="project" value="TreeGrafter"/>
</dbReference>
<dbReference type="EMBL" id="CM035419">
    <property type="protein sequence ID" value="KAH7415986.1"/>
    <property type="molecule type" value="Genomic_DNA"/>
</dbReference>
<dbReference type="InterPro" id="IPR018202">
    <property type="entry name" value="Ser_caboxypep_ser_AS"/>
</dbReference>
<evidence type="ECO:0000256" key="6">
    <source>
        <dbReference type="ARBA" id="ARBA00023157"/>
    </source>
</evidence>
<protein>
    <recommendedName>
        <fullName evidence="8">Carboxypeptidase</fullName>
        <ecNumber evidence="8">3.4.16.-</ecNumber>
    </recommendedName>
</protein>
<dbReference type="Pfam" id="PF00450">
    <property type="entry name" value="Peptidase_S10"/>
    <property type="match status" value="1"/>
</dbReference>
<proteinExistence type="inferred from homology"/>
<dbReference type="FunFam" id="3.40.50.1820:FF:000013">
    <property type="entry name" value="Carboxypeptidase"/>
    <property type="match status" value="1"/>
</dbReference>
<keyword evidence="8" id="KW-0645">Protease</keyword>
<keyword evidence="10" id="KW-1185">Reference proteome</keyword>
<name>A0A8T2T900_CERRI</name>
<dbReference type="Gene3D" id="3.40.50.1820">
    <property type="entry name" value="alpha/beta hydrolase"/>
    <property type="match status" value="1"/>
</dbReference>
<organism evidence="9 10">
    <name type="scientific">Ceratopteris richardii</name>
    <name type="common">Triangle waterfern</name>
    <dbReference type="NCBI Taxonomy" id="49495"/>
    <lineage>
        <taxon>Eukaryota</taxon>
        <taxon>Viridiplantae</taxon>
        <taxon>Streptophyta</taxon>
        <taxon>Embryophyta</taxon>
        <taxon>Tracheophyta</taxon>
        <taxon>Polypodiopsida</taxon>
        <taxon>Polypodiidae</taxon>
        <taxon>Polypodiales</taxon>
        <taxon>Pteridineae</taxon>
        <taxon>Pteridaceae</taxon>
        <taxon>Parkerioideae</taxon>
        <taxon>Ceratopteris</taxon>
    </lineage>
</organism>
<evidence type="ECO:0000313" key="10">
    <source>
        <dbReference type="Proteomes" id="UP000825935"/>
    </source>
</evidence>
<dbReference type="InterPro" id="IPR001563">
    <property type="entry name" value="Peptidase_S10"/>
</dbReference>
<dbReference type="InterPro" id="IPR033124">
    <property type="entry name" value="Ser_caboxypep_his_AS"/>
</dbReference>
<keyword evidence="2" id="KW-0964">Secreted</keyword>
<dbReference type="PROSITE" id="PS00560">
    <property type="entry name" value="CARBOXYPEPT_SER_HIS"/>
    <property type="match status" value="1"/>
</dbReference>
<dbReference type="EC" id="3.4.16.-" evidence="8"/>
<evidence type="ECO:0000256" key="7">
    <source>
        <dbReference type="ARBA" id="ARBA00023180"/>
    </source>
</evidence>
<dbReference type="AlphaFoldDB" id="A0A8T2T900"/>
<feature type="chain" id="PRO_5035961103" description="Carboxypeptidase" evidence="8">
    <location>
        <begin position="18"/>
        <end position="501"/>
    </location>
</feature>
<accession>A0A8T2T900</accession>
<feature type="signal peptide" evidence="8">
    <location>
        <begin position="1"/>
        <end position="17"/>
    </location>
</feature>
<dbReference type="OMA" id="CTEAANM"/>
<evidence type="ECO:0000313" key="9">
    <source>
        <dbReference type="EMBL" id="KAH7415986.1"/>
    </source>
</evidence>
<dbReference type="OrthoDB" id="443318at2759"/>
<dbReference type="SUPFAM" id="SSF53474">
    <property type="entry name" value="alpha/beta-Hydrolases"/>
    <property type="match status" value="1"/>
</dbReference>
<keyword evidence="6" id="KW-1015">Disulfide bond</keyword>
<dbReference type="Gene3D" id="3.40.50.11320">
    <property type="match status" value="1"/>
</dbReference>
<gene>
    <name evidence="9" type="ORF">KP509_14G069900</name>
</gene>
<keyword evidence="4 8" id="KW-0732">Signal</keyword>
<dbReference type="PANTHER" id="PTHR11802:SF25">
    <property type="entry name" value="SERINE CARBOXYPEPTIDASE 24"/>
    <property type="match status" value="1"/>
</dbReference>
<dbReference type="InterPro" id="IPR029058">
    <property type="entry name" value="AB_hydrolase_fold"/>
</dbReference>
<dbReference type="PANTHER" id="PTHR11802">
    <property type="entry name" value="SERINE PROTEASE FAMILY S10 SERINE CARBOXYPEPTIDASE"/>
    <property type="match status" value="1"/>
</dbReference>
<comment type="caution">
    <text evidence="9">The sequence shown here is derived from an EMBL/GenBank/DDBJ whole genome shotgun (WGS) entry which is preliminary data.</text>
</comment>
<dbReference type="Gene3D" id="6.10.250.940">
    <property type="match status" value="1"/>
</dbReference>
<dbReference type="Proteomes" id="UP000825935">
    <property type="component" value="Chromosome 14"/>
</dbReference>
<sequence length="501" mass="56494">MEIVRKLLFVALWCALAISFNRQHGLILSTSAGRSEHEGSLSRKSGYEASLSRMADNVSAEHDLIRDGIPGQPPVNFKQYSGYVTVNASAGRALFYWLVEADVPHPEEKPLILWLNGGPGCSSIAYGAMEEIGPFNVLPNTAGLVRNNNTWNKVTNILFLESPAGVGFSYSNTSSDLTTVGDKRTAKDSHIFLMDWFERFPQYKGREFYITGESYAGHYIPQLAELVYEKNVKAVKKPEINLKGILVGNGVLDNYYDNMGLIEFWWDHALIPNDLYHNILSSCDFHKANWSEKCNQFMDTAYDNDLSDIDPYSIYSPVCPKKLVKRRVVARRATNNPKRRQLAGYDPCLENYAEVYFNRPDVQKALHANTTGISYNWTACSDPIFQNWQDADFSVIPIYKKLISAGLKIWMFSGDVDAVVPITGTRYGVESMNLTKTEQWFSWFTDGQVAGRCQVFQGLSVVTVTDAGHEVPYTQPRRAFVLIESFLTSNNTKPMLPRKKT</sequence>
<reference evidence="9" key="1">
    <citation type="submission" date="2021-08" db="EMBL/GenBank/DDBJ databases">
        <title>WGS assembly of Ceratopteris richardii.</title>
        <authorList>
            <person name="Marchant D.B."/>
            <person name="Chen G."/>
            <person name="Jenkins J."/>
            <person name="Shu S."/>
            <person name="Leebens-Mack J."/>
            <person name="Grimwood J."/>
            <person name="Schmutz J."/>
            <person name="Soltis P."/>
            <person name="Soltis D."/>
            <person name="Chen Z.-H."/>
        </authorList>
    </citation>
    <scope>NUCLEOTIDE SEQUENCE</scope>
    <source>
        <strain evidence="9">Whitten #5841</strain>
        <tissue evidence="9">Leaf</tissue>
    </source>
</reference>
<keyword evidence="3 8" id="KW-0121">Carboxypeptidase</keyword>
<evidence type="ECO:0000256" key="2">
    <source>
        <dbReference type="ARBA" id="ARBA00022525"/>
    </source>
</evidence>
<evidence type="ECO:0000256" key="3">
    <source>
        <dbReference type="ARBA" id="ARBA00022645"/>
    </source>
</evidence>
<dbReference type="GO" id="GO:0006508">
    <property type="term" value="P:proteolysis"/>
    <property type="evidence" value="ECO:0007669"/>
    <property type="project" value="UniProtKB-KW"/>
</dbReference>
<dbReference type="GO" id="GO:0004185">
    <property type="term" value="F:serine-type carboxypeptidase activity"/>
    <property type="evidence" value="ECO:0007669"/>
    <property type="project" value="UniProtKB-UniRule"/>
</dbReference>
<evidence type="ECO:0000256" key="5">
    <source>
        <dbReference type="ARBA" id="ARBA00022801"/>
    </source>
</evidence>
<evidence type="ECO:0000256" key="1">
    <source>
        <dbReference type="ARBA" id="ARBA00009431"/>
    </source>
</evidence>
<dbReference type="PROSITE" id="PS00131">
    <property type="entry name" value="CARBOXYPEPT_SER_SER"/>
    <property type="match status" value="1"/>
</dbReference>
<evidence type="ECO:0000256" key="4">
    <source>
        <dbReference type="ARBA" id="ARBA00022729"/>
    </source>
</evidence>